<dbReference type="Pfam" id="PF10502">
    <property type="entry name" value="Peptidase_S26"/>
    <property type="match status" value="1"/>
</dbReference>
<dbReference type="PRINTS" id="PR00728">
    <property type="entry name" value="SIGNALPTASE"/>
</dbReference>
<dbReference type="InterPro" id="IPR001733">
    <property type="entry name" value="Peptidase_S26B"/>
</dbReference>
<dbReference type="EC" id="3.4.21.89" evidence="5"/>
<gene>
    <name evidence="8" type="ORF">SAMN02745243_01019</name>
</gene>
<feature type="transmembrane region" description="Helical" evidence="6">
    <location>
        <begin position="145"/>
        <end position="165"/>
    </location>
</feature>
<evidence type="ECO:0000256" key="5">
    <source>
        <dbReference type="NCBIfam" id="TIGR02228"/>
    </source>
</evidence>
<dbReference type="AlphaFoldDB" id="A0A1M6KXD3"/>
<reference evidence="8 9" key="1">
    <citation type="submission" date="2016-11" db="EMBL/GenBank/DDBJ databases">
        <authorList>
            <person name="Jaros S."/>
            <person name="Januszkiewicz K."/>
            <person name="Wedrychowicz H."/>
        </authorList>
    </citation>
    <scope>NUCLEOTIDE SEQUENCE [LARGE SCALE GENOMIC DNA]</scope>
    <source>
        <strain evidence="8 9">DSM 15480</strain>
    </source>
</reference>
<dbReference type="RefSeq" id="WP_073106317.1">
    <property type="nucleotide sequence ID" value="NZ_FQZY01000013.1"/>
</dbReference>
<evidence type="ECO:0000313" key="8">
    <source>
        <dbReference type="EMBL" id="SHJ63605.1"/>
    </source>
</evidence>
<evidence type="ECO:0000256" key="4">
    <source>
        <dbReference type="ARBA" id="ARBA00023136"/>
    </source>
</evidence>
<evidence type="ECO:0000256" key="6">
    <source>
        <dbReference type="SAM" id="Phobius"/>
    </source>
</evidence>
<sequence>MNNTIKKIWNTATTVLVALAVLLAVALAGVRLVGLQPYAVLSGSMEPAYHVGSLICVKSVDYTELEAGDAITFMLSEDAIATHRIVEVVPDEEDSTVLRFRTKGDANADTDGTLVHYKNVIGKPVFTIPLLGYVANFIQNPPGTYIAISAGAVLLLLMFLPDLFAKDESNEKKKESVTTESK</sequence>
<keyword evidence="2 6" id="KW-0812">Transmembrane</keyword>
<evidence type="ECO:0000256" key="3">
    <source>
        <dbReference type="ARBA" id="ARBA00022989"/>
    </source>
</evidence>
<evidence type="ECO:0000313" key="9">
    <source>
        <dbReference type="Proteomes" id="UP000184301"/>
    </source>
</evidence>
<dbReference type="PANTHER" id="PTHR10806">
    <property type="entry name" value="SIGNAL PEPTIDASE COMPLEX CATALYTIC SUBUNIT SEC11"/>
    <property type="match status" value="1"/>
</dbReference>
<accession>A0A1M6KXD3</accession>
<keyword evidence="9" id="KW-1185">Reference proteome</keyword>
<dbReference type="GO" id="GO:0004252">
    <property type="term" value="F:serine-type endopeptidase activity"/>
    <property type="evidence" value="ECO:0007669"/>
    <property type="project" value="UniProtKB-UniRule"/>
</dbReference>
<proteinExistence type="predicted"/>
<dbReference type="InterPro" id="IPR036286">
    <property type="entry name" value="LexA/Signal_pep-like_sf"/>
</dbReference>
<organism evidence="8 9">
    <name type="scientific">Hespellia stercorisuis DSM 15480</name>
    <dbReference type="NCBI Taxonomy" id="1121950"/>
    <lineage>
        <taxon>Bacteria</taxon>
        <taxon>Bacillati</taxon>
        <taxon>Bacillota</taxon>
        <taxon>Clostridia</taxon>
        <taxon>Lachnospirales</taxon>
        <taxon>Lachnospiraceae</taxon>
        <taxon>Hespellia</taxon>
    </lineage>
</organism>
<dbReference type="GO" id="GO:0006465">
    <property type="term" value="P:signal peptide processing"/>
    <property type="evidence" value="ECO:0007669"/>
    <property type="project" value="UniProtKB-UniRule"/>
</dbReference>
<name>A0A1M6KXD3_9FIRM</name>
<dbReference type="InterPro" id="IPR019533">
    <property type="entry name" value="Peptidase_S26"/>
</dbReference>
<dbReference type="SUPFAM" id="SSF51306">
    <property type="entry name" value="LexA/Signal peptidase"/>
    <property type="match status" value="1"/>
</dbReference>
<comment type="subcellular location">
    <subcellularLocation>
        <location evidence="1">Membrane</location>
    </subcellularLocation>
</comment>
<keyword evidence="4 6" id="KW-0472">Membrane</keyword>
<keyword evidence="3 6" id="KW-1133">Transmembrane helix</keyword>
<dbReference type="GO" id="GO:0016020">
    <property type="term" value="C:membrane"/>
    <property type="evidence" value="ECO:0007669"/>
    <property type="project" value="UniProtKB-SubCell"/>
</dbReference>
<dbReference type="OrthoDB" id="385000at2"/>
<dbReference type="GO" id="GO:0009003">
    <property type="term" value="F:signal peptidase activity"/>
    <property type="evidence" value="ECO:0007669"/>
    <property type="project" value="UniProtKB-EC"/>
</dbReference>
<feature type="domain" description="Peptidase S26" evidence="7">
    <location>
        <begin position="18"/>
        <end position="77"/>
    </location>
</feature>
<evidence type="ECO:0000259" key="7">
    <source>
        <dbReference type="Pfam" id="PF10502"/>
    </source>
</evidence>
<evidence type="ECO:0000256" key="2">
    <source>
        <dbReference type="ARBA" id="ARBA00022692"/>
    </source>
</evidence>
<dbReference type="CDD" id="cd06530">
    <property type="entry name" value="S26_SPase_I"/>
    <property type="match status" value="1"/>
</dbReference>
<dbReference type="Proteomes" id="UP000184301">
    <property type="component" value="Unassembled WGS sequence"/>
</dbReference>
<protein>
    <recommendedName>
        <fullName evidence="5">Signal peptidase I</fullName>
        <ecNumber evidence="5">3.4.21.89</ecNumber>
    </recommendedName>
</protein>
<dbReference type="STRING" id="1121950.SAMN02745243_01019"/>
<dbReference type="PANTHER" id="PTHR10806:SF6">
    <property type="entry name" value="SIGNAL PEPTIDASE COMPLEX CATALYTIC SUBUNIT SEC11"/>
    <property type="match status" value="1"/>
</dbReference>
<dbReference type="NCBIfam" id="TIGR02228">
    <property type="entry name" value="sigpep_I_arch"/>
    <property type="match status" value="1"/>
</dbReference>
<evidence type="ECO:0000256" key="1">
    <source>
        <dbReference type="ARBA" id="ARBA00004370"/>
    </source>
</evidence>
<dbReference type="EMBL" id="FQZY01000013">
    <property type="protein sequence ID" value="SHJ63605.1"/>
    <property type="molecule type" value="Genomic_DNA"/>
</dbReference>